<gene>
    <name evidence="7" type="ORF">PHYPA_024449</name>
</gene>
<dbReference type="InterPro" id="IPR045234">
    <property type="entry name" value="Unkempt-like"/>
</dbReference>
<feature type="region of interest" description="Disordered" evidence="5">
    <location>
        <begin position="1"/>
        <end position="86"/>
    </location>
</feature>
<evidence type="ECO:0000313" key="8">
    <source>
        <dbReference type="EnsemblPlants" id="Pp3c19_23080V3.1"/>
    </source>
</evidence>
<sequence>MAAAKRLSWVVETGHRSSRRLSKAGRFDSCEQEENESSNRRLPQASQKSKIVWRMSQRTHRSGLLAKHGENERSKGSSRMCKRSMLLGDGPRSYPRRCTMHRRLKMTHWVRRCMRGRSHDWTEGPFAHPGEKARRCNPRWYEDSETACREFRKRELSERRCVRVWPCKDGQN</sequence>
<evidence type="ECO:0000259" key="6">
    <source>
        <dbReference type="Pfam" id="PF25512"/>
    </source>
</evidence>
<organism evidence="7">
    <name type="scientific">Physcomitrium patens</name>
    <name type="common">Spreading-leaved earth moss</name>
    <name type="synonym">Physcomitrella patens</name>
    <dbReference type="NCBI Taxonomy" id="3218"/>
    <lineage>
        <taxon>Eukaryota</taxon>
        <taxon>Viridiplantae</taxon>
        <taxon>Streptophyta</taxon>
        <taxon>Embryophyta</taxon>
        <taxon>Bryophyta</taxon>
        <taxon>Bryophytina</taxon>
        <taxon>Bryopsida</taxon>
        <taxon>Funariidae</taxon>
        <taxon>Funariales</taxon>
        <taxon>Funariaceae</taxon>
        <taxon>Physcomitrium</taxon>
    </lineage>
</organism>
<dbReference type="EMBL" id="ABEU02000019">
    <property type="protein sequence ID" value="PNR34632.1"/>
    <property type="molecule type" value="Genomic_DNA"/>
</dbReference>
<evidence type="ECO:0000256" key="5">
    <source>
        <dbReference type="SAM" id="MobiDB-lite"/>
    </source>
</evidence>
<dbReference type="PaxDb" id="3218-PP1S415_37V6.1"/>
<reference evidence="7 9" key="1">
    <citation type="journal article" date="2008" name="Science">
        <title>The Physcomitrella genome reveals evolutionary insights into the conquest of land by plants.</title>
        <authorList>
            <person name="Rensing S."/>
            <person name="Lang D."/>
            <person name="Zimmer A."/>
            <person name="Terry A."/>
            <person name="Salamov A."/>
            <person name="Shapiro H."/>
            <person name="Nishiyama T."/>
            <person name="Perroud P.-F."/>
            <person name="Lindquist E."/>
            <person name="Kamisugi Y."/>
            <person name="Tanahashi T."/>
            <person name="Sakakibara K."/>
            <person name="Fujita T."/>
            <person name="Oishi K."/>
            <person name="Shin-I T."/>
            <person name="Kuroki Y."/>
            <person name="Toyoda A."/>
            <person name="Suzuki Y."/>
            <person name="Hashimoto A."/>
            <person name="Yamaguchi K."/>
            <person name="Sugano A."/>
            <person name="Kohara Y."/>
            <person name="Fujiyama A."/>
            <person name="Anterola A."/>
            <person name="Aoki S."/>
            <person name="Ashton N."/>
            <person name="Barbazuk W.B."/>
            <person name="Barker E."/>
            <person name="Bennetzen J."/>
            <person name="Bezanilla M."/>
            <person name="Blankenship R."/>
            <person name="Cho S.H."/>
            <person name="Dutcher S."/>
            <person name="Estelle M."/>
            <person name="Fawcett J.A."/>
            <person name="Gundlach H."/>
            <person name="Hanada K."/>
            <person name="Heyl A."/>
            <person name="Hicks K.A."/>
            <person name="Hugh J."/>
            <person name="Lohr M."/>
            <person name="Mayer K."/>
            <person name="Melkozernov A."/>
            <person name="Murata T."/>
            <person name="Nelson D."/>
            <person name="Pils B."/>
            <person name="Prigge M."/>
            <person name="Reiss B."/>
            <person name="Renner T."/>
            <person name="Rombauts S."/>
            <person name="Rushton P."/>
            <person name="Sanderfoot A."/>
            <person name="Schween G."/>
            <person name="Shiu S.-H."/>
            <person name="Stueber K."/>
            <person name="Theodoulou F.L."/>
            <person name="Tu H."/>
            <person name="Van de Peer Y."/>
            <person name="Verrier P.J."/>
            <person name="Waters E."/>
            <person name="Wood A."/>
            <person name="Yang L."/>
            <person name="Cove D."/>
            <person name="Cuming A."/>
            <person name="Hasebe M."/>
            <person name="Lucas S."/>
            <person name="Mishler D.B."/>
            <person name="Reski R."/>
            <person name="Grigoriev I."/>
            <person name="Quatrano R.S."/>
            <person name="Boore J.L."/>
        </authorList>
    </citation>
    <scope>NUCLEOTIDE SEQUENCE [LARGE SCALE GENOMIC DNA]</scope>
    <source>
        <strain evidence="8 9">cv. Gransden 2004</strain>
    </source>
</reference>
<dbReference type="InParanoid" id="A0A2K1IZC6"/>
<dbReference type="AlphaFoldDB" id="A0A2K1IZC6"/>
<reference evidence="8" key="3">
    <citation type="submission" date="2020-12" db="UniProtKB">
        <authorList>
            <consortium name="EnsemblPlants"/>
        </authorList>
    </citation>
    <scope>IDENTIFICATION</scope>
</reference>
<evidence type="ECO:0000313" key="7">
    <source>
        <dbReference type="EMBL" id="PNR34632.1"/>
    </source>
</evidence>
<dbReference type="GO" id="GO:0008270">
    <property type="term" value="F:zinc ion binding"/>
    <property type="evidence" value="ECO:0007669"/>
    <property type="project" value="UniProtKB-KW"/>
</dbReference>
<evidence type="ECO:0000313" key="9">
    <source>
        <dbReference type="Proteomes" id="UP000006727"/>
    </source>
</evidence>
<evidence type="ECO:0000256" key="3">
    <source>
        <dbReference type="ARBA" id="ARBA00022833"/>
    </source>
</evidence>
<feature type="domain" description="AtC3H23-like CCCH zinc finger" evidence="6">
    <location>
        <begin position="109"/>
        <end position="135"/>
    </location>
</feature>
<dbReference type="GO" id="GO:0003677">
    <property type="term" value="F:DNA binding"/>
    <property type="evidence" value="ECO:0007669"/>
    <property type="project" value="UniProtKB-KW"/>
</dbReference>
<dbReference type="InterPro" id="IPR057444">
    <property type="entry name" value="Znf-CCCH_AtC3H23-like"/>
</dbReference>
<protein>
    <recommendedName>
        <fullName evidence="6">AtC3H23-like CCCH zinc finger domain-containing protein</fullName>
    </recommendedName>
</protein>
<dbReference type="Proteomes" id="UP000006727">
    <property type="component" value="Chromosome 19"/>
</dbReference>
<dbReference type="PANTHER" id="PTHR14493:SF90">
    <property type="entry name" value="ZINC FINGER CCCH DOMAIN-CONTAINING PROTEIN 2"/>
    <property type="match status" value="1"/>
</dbReference>
<dbReference type="Pfam" id="PF25512">
    <property type="entry name" value="zf-CCCH_AtC3H23"/>
    <property type="match status" value="1"/>
</dbReference>
<keyword evidence="2" id="KW-0863">Zinc-finger</keyword>
<keyword evidence="3" id="KW-0862">Zinc</keyword>
<keyword evidence="4" id="KW-0238">DNA-binding</keyword>
<accession>A0A2K1IZC6</accession>
<reference evidence="7 9" key="2">
    <citation type="journal article" date="2018" name="Plant J.">
        <title>The Physcomitrella patens chromosome-scale assembly reveals moss genome structure and evolution.</title>
        <authorList>
            <person name="Lang D."/>
            <person name="Ullrich K.K."/>
            <person name="Murat F."/>
            <person name="Fuchs J."/>
            <person name="Jenkins J."/>
            <person name="Haas F.B."/>
            <person name="Piednoel M."/>
            <person name="Gundlach H."/>
            <person name="Van Bel M."/>
            <person name="Meyberg R."/>
            <person name="Vives C."/>
            <person name="Morata J."/>
            <person name="Symeonidi A."/>
            <person name="Hiss M."/>
            <person name="Muchero W."/>
            <person name="Kamisugi Y."/>
            <person name="Saleh O."/>
            <person name="Blanc G."/>
            <person name="Decker E.L."/>
            <person name="van Gessel N."/>
            <person name="Grimwood J."/>
            <person name="Hayes R.D."/>
            <person name="Graham S.W."/>
            <person name="Gunter L.E."/>
            <person name="McDaniel S.F."/>
            <person name="Hoernstein S.N.W."/>
            <person name="Larsson A."/>
            <person name="Li F.W."/>
            <person name="Perroud P.F."/>
            <person name="Phillips J."/>
            <person name="Ranjan P."/>
            <person name="Rokshar D.S."/>
            <person name="Rothfels C.J."/>
            <person name="Schneider L."/>
            <person name="Shu S."/>
            <person name="Stevenson D.W."/>
            <person name="Thummler F."/>
            <person name="Tillich M."/>
            <person name="Villarreal Aguilar J.C."/>
            <person name="Widiez T."/>
            <person name="Wong G.K."/>
            <person name="Wymore A."/>
            <person name="Zhang Y."/>
            <person name="Zimmer A.D."/>
            <person name="Quatrano R.S."/>
            <person name="Mayer K.F.X."/>
            <person name="Goodstein D."/>
            <person name="Casacuberta J.M."/>
            <person name="Vandepoele K."/>
            <person name="Reski R."/>
            <person name="Cuming A.C."/>
            <person name="Tuskan G.A."/>
            <person name="Maumus F."/>
            <person name="Salse J."/>
            <person name="Schmutz J."/>
            <person name="Rensing S.A."/>
        </authorList>
    </citation>
    <scope>NUCLEOTIDE SEQUENCE [LARGE SCALE GENOMIC DNA]</scope>
    <source>
        <strain evidence="8 9">cv. Gransden 2004</strain>
    </source>
</reference>
<name>A0A2K1IZC6_PHYPA</name>
<keyword evidence="1" id="KW-0479">Metal-binding</keyword>
<dbReference type="EnsemblPlants" id="Pp3c19_23080V3.1">
    <property type="protein sequence ID" value="Pp3c19_23080V3.1"/>
    <property type="gene ID" value="Pp3c19_23080"/>
</dbReference>
<proteinExistence type="predicted"/>
<evidence type="ECO:0000256" key="4">
    <source>
        <dbReference type="ARBA" id="ARBA00023125"/>
    </source>
</evidence>
<evidence type="ECO:0000256" key="1">
    <source>
        <dbReference type="ARBA" id="ARBA00022723"/>
    </source>
</evidence>
<dbReference type="Gramene" id="Pp3c19_23080V3.1">
    <property type="protein sequence ID" value="Pp3c19_23080V3.1"/>
    <property type="gene ID" value="Pp3c19_23080"/>
</dbReference>
<evidence type="ECO:0000256" key="2">
    <source>
        <dbReference type="ARBA" id="ARBA00022771"/>
    </source>
</evidence>
<dbReference type="PANTHER" id="PTHR14493">
    <property type="entry name" value="UNKEMPT FAMILY MEMBER"/>
    <property type="match status" value="1"/>
</dbReference>
<keyword evidence="9" id="KW-1185">Reference proteome</keyword>
<feature type="compositionally biased region" description="Polar residues" evidence="5">
    <location>
        <begin position="40"/>
        <end position="49"/>
    </location>
</feature>